<evidence type="ECO:0000313" key="1">
    <source>
        <dbReference type="EMBL" id="GHP14054.1"/>
    </source>
</evidence>
<dbReference type="EMBL" id="BNJR01000012">
    <property type="protein sequence ID" value="GHP14054.1"/>
    <property type="molecule type" value="Genomic_DNA"/>
</dbReference>
<accession>A0ABQ3W0D1</accession>
<dbReference type="RefSeq" id="WP_203630061.1">
    <property type="nucleotide sequence ID" value="NZ_BNJR01000012.1"/>
</dbReference>
<organism evidence="1 2">
    <name type="scientific">Lentilactobacillus fungorum</name>
    <dbReference type="NCBI Taxonomy" id="2201250"/>
    <lineage>
        <taxon>Bacteria</taxon>
        <taxon>Bacillati</taxon>
        <taxon>Bacillota</taxon>
        <taxon>Bacilli</taxon>
        <taxon>Lactobacillales</taxon>
        <taxon>Lactobacillaceae</taxon>
        <taxon>Lentilactobacillus</taxon>
    </lineage>
</organism>
<sequence length="257" mass="29446">MTKLRPTSGRFPFTTQVDYRQRLRHLVLEALPVGVELVAANFARSTASSYWLLKKPNDKRRDDWLTLRIATHRLWLEHARQIEVLWQHPGDFNELAAAIKGQLTTTAVVHNQFQLTNLDIALLRLLTALERHKLIWFIKMTETVASAHKAVPLDLKADFNHAQLYLGDRNNANALLIPVEVPAFQKQLAVLYGQNLLFSQFTKHELMKLLPTNQWIQPMLAGASENNGWQSEVTGAYGEDFVQLCDQLIEQRTRQSS</sequence>
<evidence type="ECO:0000313" key="2">
    <source>
        <dbReference type="Proteomes" id="UP000604765"/>
    </source>
</evidence>
<comment type="caution">
    <text evidence="1">The sequence shown here is derived from an EMBL/GenBank/DDBJ whole genome shotgun (WGS) entry which is preliminary data.</text>
</comment>
<reference evidence="1 2" key="1">
    <citation type="journal article" date="2021" name="Int. J. Syst. Evol. Microbiol.">
        <title>Lentilactobacillus fungorum sp. nov., isolated from spent mushroom substrates.</title>
        <authorList>
            <person name="Tohno M."/>
            <person name="Tanizawa Y."/>
            <person name="Kojima Y."/>
            <person name="Sakamoto M."/>
            <person name="Ohkuma M."/>
            <person name="Kobayashi H."/>
        </authorList>
    </citation>
    <scope>NUCLEOTIDE SEQUENCE [LARGE SCALE GENOMIC DNA]</scope>
    <source>
        <strain evidence="1 2">YK48G</strain>
    </source>
</reference>
<proteinExistence type="predicted"/>
<keyword evidence="2" id="KW-1185">Reference proteome</keyword>
<dbReference type="Proteomes" id="UP000604765">
    <property type="component" value="Unassembled WGS sequence"/>
</dbReference>
<protein>
    <submittedName>
        <fullName evidence="1">Uncharacterized protein</fullName>
    </submittedName>
</protein>
<gene>
    <name evidence="1" type="ORF">YK48G_14790</name>
</gene>
<name>A0ABQ3W0D1_9LACO</name>